<name>A0A9W7DCK9_AMBMO</name>
<dbReference type="GO" id="GO:0043137">
    <property type="term" value="P:DNA replication, removal of RNA primer"/>
    <property type="evidence" value="ECO:0007669"/>
    <property type="project" value="TreeGrafter"/>
</dbReference>
<keyword evidence="4" id="KW-0540">Nuclease</keyword>
<sequence length="194" mass="22442">MVECYWLEYAKKYDEYRTIIIYVDGACSGNNQRGANRWAGAGVFYGPNDHRNKSCYLGCGPHLTNQYAELTAMKIGLTCILDEWNKNHNELYRVEIRSDSRYAINCVTKWWKSWEHRGWVTSVGNPVANQELIRDCLDLIDDINSNYEDVGFENLEINWVQGHSGVYGNEMADDLANEAIDNESGDTIYYYNYN</sequence>
<evidence type="ECO:0000256" key="2">
    <source>
        <dbReference type="ARBA" id="ARBA00005300"/>
    </source>
</evidence>
<dbReference type="InterPro" id="IPR002156">
    <property type="entry name" value="RNaseH_domain"/>
</dbReference>
<dbReference type="SUPFAM" id="SSF53098">
    <property type="entry name" value="Ribonuclease H-like"/>
    <property type="match status" value="1"/>
</dbReference>
<dbReference type="Proteomes" id="UP001165063">
    <property type="component" value="Unassembled WGS sequence"/>
</dbReference>
<keyword evidence="5" id="KW-0479">Metal-binding</keyword>
<dbReference type="InterPro" id="IPR012337">
    <property type="entry name" value="RNaseH-like_sf"/>
</dbReference>
<comment type="similarity">
    <text evidence="2">Belongs to the RNase H family.</text>
</comment>
<dbReference type="GO" id="GO:0046872">
    <property type="term" value="F:metal ion binding"/>
    <property type="evidence" value="ECO:0007669"/>
    <property type="project" value="UniProtKB-KW"/>
</dbReference>
<accession>A0A9W7DCK9</accession>
<dbReference type="OrthoDB" id="407198at2759"/>
<evidence type="ECO:0000259" key="8">
    <source>
        <dbReference type="PROSITE" id="PS50879"/>
    </source>
</evidence>
<comment type="catalytic activity">
    <reaction evidence="1">
        <text>Endonucleolytic cleavage to 5'-phosphomonoester.</text>
        <dbReference type="EC" id="3.1.26.4"/>
    </reaction>
</comment>
<proteinExistence type="inferred from homology"/>
<comment type="caution">
    <text evidence="9">The sequence shown here is derived from an EMBL/GenBank/DDBJ whole genome shotgun (WGS) entry which is preliminary data.</text>
</comment>
<dbReference type="GO" id="GO:0004523">
    <property type="term" value="F:RNA-DNA hybrid ribonuclease activity"/>
    <property type="evidence" value="ECO:0007669"/>
    <property type="project" value="UniProtKB-EC"/>
</dbReference>
<dbReference type="EC" id="3.1.26.4" evidence="3"/>
<evidence type="ECO:0000256" key="7">
    <source>
        <dbReference type="ARBA" id="ARBA00022801"/>
    </source>
</evidence>
<organism evidence="9 10">
    <name type="scientific">Ambrosiozyma monospora</name>
    <name type="common">Yeast</name>
    <name type="synonym">Endomycopsis monosporus</name>
    <dbReference type="NCBI Taxonomy" id="43982"/>
    <lineage>
        <taxon>Eukaryota</taxon>
        <taxon>Fungi</taxon>
        <taxon>Dikarya</taxon>
        <taxon>Ascomycota</taxon>
        <taxon>Saccharomycotina</taxon>
        <taxon>Pichiomycetes</taxon>
        <taxon>Pichiales</taxon>
        <taxon>Pichiaceae</taxon>
        <taxon>Ambrosiozyma</taxon>
    </lineage>
</organism>
<dbReference type="GO" id="GO:0003676">
    <property type="term" value="F:nucleic acid binding"/>
    <property type="evidence" value="ECO:0007669"/>
    <property type="project" value="InterPro"/>
</dbReference>
<dbReference type="PROSITE" id="PS50879">
    <property type="entry name" value="RNASE_H_1"/>
    <property type="match status" value="1"/>
</dbReference>
<dbReference type="AlphaFoldDB" id="A0A9W7DCK9"/>
<evidence type="ECO:0000313" key="10">
    <source>
        <dbReference type="Proteomes" id="UP001165063"/>
    </source>
</evidence>
<dbReference type="InterPro" id="IPR036397">
    <property type="entry name" value="RNaseH_sf"/>
</dbReference>
<protein>
    <recommendedName>
        <fullName evidence="3">ribonuclease H</fullName>
        <ecNumber evidence="3">3.1.26.4</ecNumber>
    </recommendedName>
</protein>
<evidence type="ECO:0000313" key="9">
    <source>
        <dbReference type="EMBL" id="GMG19008.1"/>
    </source>
</evidence>
<feature type="domain" description="RNase H type-1" evidence="8">
    <location>
        <begin position="15"/>
        <end position="181"/>
    </location>
</feature>
<gene>
    <name evidence="9" type="ORF">Amon01_000014000</name>
</gene>
<dbReference type="Pfam" id="PF00075">
    <property type="entry name" value="RNase_H"/>
    <property type="match status" value="1"/>
</dbReference>
<evidence type="ECO:0000256" key="1">
    <source>
        <dbReference type="ARBA" id="ARBA00000077"/>
    </source>
</evidence>
<reference evidence="9" key="1">
    <citation type="submission" date="2023-04" db="EMBL/GenBank/DDBJ databases">
        <title>Ambrosiozyma monospora NBRC 1965.</title>
        <authorList>
            <person name="Ichikawa N."/>
            <person name="Sato H."/>
            <person name="Tonouchi N."/>
        </authorList>
    </citation>
    <scope>NUCLEOTIDE SEQUENCE</scope>
    <source>
        <strain evidence="9">NBRC 1965</strain>
    </source>
</reference>
<dbReference type="InterPro" id="IPR050092">
    <property type="entry name" value="RNase_H"/>
</dbReference>
<dbReference type="CDD" id="cd09280">
    <property type="entry name" value="RNase_HI_eukaryote_like"/>
    <property type="match status" value="1"/>
</dbReference>
<evidence type="ECO:0000256" key="4">
    <source>
        <dbReference type="ARBA" id="ARBA00022722"/>
    </source>
</evidence>
<dbReference type="EMBL" id="BSXU01000044">
    <property type="protein sequence ID" value="GMG19008.1"/>
    <property type="molecule type" value="Genomic_DNA"/>
</dbReference>
<keyword evidence="10" id="KW-1185">Reference proteome</keyword>
<keyword evidence="7" id="KW-0378">Hydrolase</keyword>
<evidence type="ECO:0000256" key="6">
    <source>
        <dbReference type="ARBA" id="ARBA00022759"/>
    </source>
</evidence>
<dbReference type="PANTHER" id="PTHR10642:SF26">
    <property type="entry name" value="RIBONUCLEASE H1"/>
    <property type="match status" value="1"/>
</dbReference>
<dbReference type="Gene3D" id="3.30.420.10">
    <property type="entry name" value="Ribonuclease H-like superfamily/Ribonuclease H"/>
    <property type="match status" value="1"/>
</dbReference>
<dbReference type="PANTHER" id="PTHR10642">
    <property type="entry name" value="RIBONUCLEASE H1"/>
    <property type="match status" value="1"/>
</dbReference>
<keyword evidence="6" id="KW-0255">Endonuclease</keyword>
<evidence type="ECO:0000256" key="3">
    <source>
        <dbReference type="ARBA" id="ARBA00012180"/>
    </source>
</evidence>
<evidence type="ECO:0000256" key="5">
    <source>
        <dbReference type="ARBA" id="ARBA00022723"/>
    </source>
</evidence>